<proteinExistence type="predicted"/>
<dbReference type="EMBL" id="CM016560">
    <property type="protein sequence ID" value="TKV94238.1"/>
    <property type="molecule type" value="Genomic_DNA"/>
</dbReference>
<accession>A0A4U6T1D0</accession>
<dbReference type="AlphaFoldDB" id="A0A4U6T1D0"/>
<sequence length="37" mass="4385">MFFEASRRCMTRRKGTLGPFRNESIIWSRSVPDLQNP</sequence>
<keyword evidence="2" id="KW-1185">Reference proteome</keyword>
<dbReference type="Gramene" id="TKV94238">
    <property type="protein sequence ID" value="TKV94238"/>
    <property type="gene ID" value="SEVIR_9G280600v2"/>
</dbReference>
<gene>
    <name evidence="1" type="ORF">SEVIR_9G280600v2</name>
</gene>
<evidence type="ECO:0000313" key="2">
    <source>
        <dbReference type="Proteomes" id="UP000298652"/>
    </source>
</evidence>
<protein>
    <submittedName>
        <fullName evidence="1">Uncharacterized protein</fullName>
    </submittedName>
</protein>
<name>A0A4U6T1D0_SETVI</name>
<organism evidence="1 2">
    <name type="scientific">Setaria viridis</name>
    <name type="common">Green bristlegrass</name>
    <name type="synonym">Setaria italica subsp. viridis</name>
    <dbReference type="NCBI Taxonomy" id="4556"/>
    <lineage>
        <taxon>Eukaryota</taxon>
        <taxon>Viridiplantae</taxon>
        <taxon>Streptophyta</taxon>
        <taxon>Embryophyta</taxon>
        <taxon>Tracheophyta</taxon>
        <taxon>Spermatophyta</taxon>
        <taxon>Magnoliopsida</taxon>
        <taxon>Liliopsida</taxon>
        <taxon>Poales</taxon>
        <taxon>Poaceae</taxon>
        <taxon>PACMAD clade</taxon>
        <taxon>Panicoideae</taxon>
        <taxon>Panicodae</taxon>
        <taxon>Paniceae</taxon>
        <taxon>Cenchrinae</taxon>
        <taxon>Setaria</taxon>
    </lineage>
</organism>
<dbReference type="Proteomes" id="UP000298652">
    <property type="component" value="Chromosome 9"/>
</dbReference>
<reference evidence="1" key="1">
    <citation type="submission" date="2019-03" db="EMBL/GenBank/DDBJ databases">
        <title>WGS assembly of Setaria viridis.</title>
        <authorList>
            <person name="Huang P."/>
            <person name="Jenkins J."/>
            <person name="Grimwood J."/>
            <person name="Barry K."/>
            <person name="Healey A."/>
            <person name="Mamidi S."/>
            <person name="Sreedasyam A."/>
            <person name="Shu S."/>
            <person name="Feldman M."/>
            <person name="Wu J."/>
            <person name="Yu Y."/>
            <person name="Chen C."/>
            <person name="Johnson J."/>
            <person name="Rokhsar D."/>
            <person name="Baxter I."/>
            <person name="Schmutz J."/>
            <person name="Brutnell T."/>
            <person name="Kellogg E."/>
        </authorList>
    </citation>
    <scope>NUCLEOTIDE SEQUENCE [LARGE SCALE GENOMIC DNA]</scope>
</reference>
<evidence type="ECO:0000313" key="1">
    <source>
        <dbReference type="EMBL" id="TKV94238.1"/>
    </source>
</evidence>